<sequence length="500" mass="55793">MEVDSGAWQFGTMTASSYDQPISEPAHPPRQQGQGSQYQVQEGEWQQLLDDLGVSSDACSRDFQMYSPPSTTAGALPESTPIQSIEAVAPDTRIQQSHTMMPYAGGGFSPTIVHMSHFEPMWPDTSTAAYSTSIPEHGQWQPSNHILHPPPQATYPMSLPAFDTAVYQPQPPHHLLAAESPFISEDSPFHDEVIEDDWGQAGGQTTYYDDISNDNLQDDLESSDPCYAQLLYRCLRQAPEHTMTLKDLYEWVQEHSQKAKDSRNRGWQNSVRHNLSMNAAFEKVQQGSSPGTKKGALWRLTPSALNNGVISTTRYRKDPKRKPERRSSPALKRQISGAKGGQATRNATRRQQALREARSLPHLQARQRYLRTHRQHGPIQSPVPFFSHQGTPQPYTRTTHSPESPYFIDAEEAVHPMPTSTPQTPPQMRMMYDTQPKAAIADFNFGHIDFTSGGLIGNHDDFAPDTPSLATEASYMSEEGMQSLMSHNASREATSFPVDC</sequence>
<dbReference type="AlphaFoldDB" id="A0A3M7DE49"/>
<dbReference type="Pfam" id="PF00250">
    <property type="entry name" value="Forkhead"/>
    <property type="match status" value="1"/>
</dbReference>
<evidence type="ECO:0000259" key="8">
    <source>
        <dbReference type="PROSITE" id="PS50039"/>
    </source>
</evidence>
<evidence type="ECO:0000256" key="2">
    <source>
        <dbReference type="ARBA" id="ARBA00023015"/>
    </source>
</evidence>
<feature type="region of interest" description="Disordered" evidence="7">
    <location>
        <begin position="308"/>
        <end position="363"/>
    </location>
</feature>
<feature type="region of interest" description="Disordered" evidence="7">
    <location>
        <begin position="1"/>
        <end position="41"/>
    </location>
</feature>
<dbReference type="InterPro" id="IPR001766">
    <property type="entry name" value="Fork_head_dom"/>
</dbReference>
<evidence type="ECO:0000313" key="10">
    <source>
        <dbReference type="Proteomes" id="UP000269539"/>
    </source>
</evidence>
<protein>
    <recommendedName>
        <fullName evidence="8">Fork-head domain-containing protein</fullName>
    </recommendedName>
</protein>
<accession>A0A3M7DE49</accession>
<feature type="compositionally biased region" description="Polar residues" evidence="7">
    <location>
        <begin position="11"/>
        <end position="20"/>
    </location>
</feature>
<comment type="caution">
    <text evidence="9">The sequence shown here is derived from an EMBL/GenBank/DDBJ whole genome shotgun (WGS) entry which is preliminary data.</text>
</comment>
<evidence type="ECO:0000256" key="6">
    <source>
        <dbReference type="PROSITE-ProRule" id="PRU00089"/>
    </source>
</evidence>
<dbReference type="PANTHER" id="PTHR45881">
    <property type="entry name" value="CHECKPOINT SUPPRESSOR 1-LIKE, ISOFORM A-RELATED"/>
    <property type="match status" value="1"/>
</dbReference>
<dbReference type="Gene3D" id="1.10.10.10">
    <property type="entry name" value="Winged helix-like DNA-binding domain superfamily/Winged helix DNA-binding domain"/>
    <property type="match status" value="1"/>
</dbReference>
<dbReference type="InterPro" id="IPR030456">
    <property type="entry name" value="TF_fork_head_CS_2"/>
</dbReference>
<evidence type="ECO:0000256" key="7">
    <source>
        <dbReference type="SAM" id="MobiDB-lite"/>
    </source>
</evidence>
<feature type="region of interest" description="Disordered" evidence="7">
    <location>
        <begin position="377"/>
        <end position="400"/>
    </location>
</feature>
<dbReference type="PRINTS" id="PR00053">
    <property type="entry name" value="FORKHEAD"/>
</dbReference>
<dbReference type="SMART" id="SM00339">
    <property type="entry name" value="FH"/>
    <property type="match status" value="1"/>
</dbReference>
<feature type="compositionally biased region" description="Low complexity" evidence="7">
    <location>
        <begin position="31"/>
        <end position="41"/>
    </location>
</feature>
<dbReference type="InterPro" id="IPR036388">
    <property type="entry name" value="WH-like_DNA-bd_sf"/>
</dbReference>
<dbReference type="GO" id="GO:0000978">
    <property type="term" value="F:RNA polymerase II cis-regulatory region sequence-specific DNA binding"/>
    <property type="evidence" value="ECO:0007669"/>
    <property type="project" value="TreeGrafter"/>
</dbReference>
<keyword evidence="3 6" id="KW-0238">DNA-binding</keyword>
<dbReference type="GO" id="GO:0000981">
    <property type="term" value="F:DNA-binding transcription factor activity, RNA polymerase II-specific"/>
    <property type="evidence" value="ECO:0007669"/>
    <property type="project" value="TreeGrafter"/>
</dbReference>
<keyword evidence="5 6" id="KW-0539">Nucleus</keyword>
<feature type="DNA-binding region" description="Fork-head" evidence="6">
    <location>
        <begin position="227"/>
        <end position="320"/>
    </location>
</feature>
<feature type="domain" description="Fork-head" evidence="8">
    <location>
        <begin position="227"/>
        <end position="320"/>
    </location>
</feature>
<dbReference type="GO" id="GO:0005634">
    <property type="term" value="C:nucleus"/>
    <property type="evidence" value="ECO:0007669"/>
    <property type="project" value="UniProtKB-SubCell"/>
</dbReference>
<name>A0A3M7DE49_HORWE</name>
<dbReference type="VEuPathDB" id="FungiDB:BTJ68_03914"/>
<evidence type="ECO:0000313" key="9">
    <source>
        <dbReference type="EMBL" id="RMY62502.1"/>
    </source>
</evidence>
<dbReference type="PANTHER" id="PTHR45881:SF5">
    <property type="entry name" value="FORK-HEAD DOMAIN-CONTAINING PROTEIN"/>
    <property type="match status" value="1"/>
</dbReference>
<dbReference type="SUPFAM" id="SSF46785">
    <property type="entry name" value="Winged helix' DNA-binding domain"/>
    <property type="match status" value="1"/>
</dbReference>
<evidence type="ECO:0000256" key="1">
    <source>
        <dbReference type="ARBA" id="ARBA00004123"/>
    </source>
</evidence>
<comment type="subcellular location">
    <subcellularLocation>
        <location evidence="1 6">Nucleus</location>
    </subcellularLocation>
</comment>
<gene>
    <name evidence="9" type="ORF">D0864_12790</name>
</gene>
<proteinExistence type="predicted"/>
<dbReference type="PROSITE" id="PS00658">
    <property type="entry name" value="FORK_HEAD_2"/>
    <property type="match status" value="1"/>
</dbReference>
<feature type="compositionally biased region" description="Polar residues" evidence="7">
    <location>
        <begin position="388"/>
        <end position="400"/>
    </location>
</feature>
<evidence type="ECO:0000256" key="4">
    <source>
        <dbReference type="ARBA" id="ARBA00023163"/>
    </source>
</evidence>
<evidence type="ECO:0000256" key="3">
    <source>
        <dbReference type="ARBA" id="ARBA00023125"/>
    </source>
</evidence>
<dbReference type="InterPro" id="IPR036390">
    <property type="entry name" value="WH_DNA-bd_sf"/>
</dbReference>
<evidence type="ECO:0000256" key="5">
    <source>
        <dbReference type="ARBA" id="ARBA00023242"/>
    </source>
</evidence>
<dbReference type="PROSITE" id="PS50039">
    <property type="entry name" value="FORK_HEAD_3"/>
    <property type="match status" value="1"/>
</dbReference>
<organism evidence="9 10">
    <name type="scientific">Hortaea werneckii</name>
    <name type="common">Black yeast</name>
    <name type="synonym">Cladosporium werneckii</name>
    <dbReference type="NCBI Taxonomy" id="91943"/>
    <lineage>
        <taxon>Eukaryota</taxon>
        <taxon>Fungi</taxon>
        <taxon>Dikarya</taxon>
        <taxon>Ascomycota</taxon>
        <taxon>Pezizomycotina</taxon>
        <taxon>Dothideomycetes</taxon>
        <taxon>Dothideomycetidae</taxon>
        <taxon>Mycosphaerellales</taxon>
        <taxon>Teratosphaeriaceae</taxon>
        <taxon>Hortaea</taxon>
    </lineage>
</organism>
<keyword evidence="2" id="KW-0805">Transcription regulation</keyword>
<dbReference type="EMBL" id="QWIO01002092">
    <property type="protein sequence ID" value="RMY62502.1"/>
    <property type="molecule type" value="Genomic_DNA"/>
</dbReference>
<dbReference type="Proteomes" id="UP000269539">
    <property type="component" value="Unassembled WGS sequence"/>
</dbReference>
<reference evidence="9 10" key="1">
    <citation type="journal article" date="2018" name="BMC Genomics">
        <title>Genomic evidence for intraspecific hybridization in a clonal and extremely halotolerant yeast.</title>
        <authorList>
            <person name="Gostincar C."/>
            <person name="Stajich J.E."/>
            <person name="Zupancic J."/>
            <person name="Zalar P."/>
            <person name="Gunde-Cimerman N."/>
        </authorList>
    </citation>
    <scope>NUCLEOTIDE SEQUENCE [LARGE SCALE GENOMIC DNA]</scope>
    <source>
        <strain evidence="9 10">EXF-10513</strain>
    </source>
</reference>
<keyword evidence="4" id="KW-0804">Transcription</keyword>